<evidence type="ECO:0000256" key="4">
    <source>
        <dbReference type="ARBA" id="ARBA00022475"/>
    </source>
</evidence>
<evidence type="ECO:0000259" key="14">
    <source>
        <dbReference type="Pfam" id="PF25294"/>
    </source>
</evidence>
<evidence type="ECO:0000256" key="2">
    <source>
        <dbReference type="ARBA" id="ARBA00004251"/>
    </source>
</evidence>
<keyword evidence="9 12" id="KW-1133">Transmembrane helix</keyword>
<feature type="non-terminal residue" evidence="15">
    <location>
        <position position="1"/>
    </location>
</feature>
<dbReference type="Proteomes" id="UP001186944">
    <property type="component" value="Unassembled WGS sequence"/>
</dbReference>
<dbReference type="GO" id="GO:0098588">
    <property type="term" value="C:bounding membrane of organelle"/>
    <property type="evidence" value="ECO:0007669"/>
    <property type="project" value="UniProtKB-ARBA"/>
</dbReference>
<dbReference type="GO" id="GO:0030177">
    <property type="term" value="P:positive regulation of Wnt signaling pathway"/>
    <property type="evidence" value="ECO:0007669"/>
    <property type="project" value="TreeGrafter"/>
</dbReference>
<feature type="transmembrane region" description="Helical" evidence="12">
    <location>
        <begin position="292"/>
        <end position="316"/>
    </location>
</feature>
<protein>
    <recommendedName>
        <fullName evidence="17">Renin receptor</fullName>
    </recommendedName>
</protein>
<evidence type="ECO:0000256" key="3">
    <source>
        <dbReference type="ARBA" id="ARBA00004373"/>
    </source>
</evidence>
<evidence type="ECO:0000256" key="6">
    <source>
        <dbReference type="ARBA" id="ARBA00022692"/>
    </source>
</evidence>
<dbReference type="InterPro" id="IPR057318">
    <property type="entry name" value="RENR_N"/>
</dbReference>
<name>A0AA88Y4Z7_PINIB</name>
<dbReference type="EMBL" id="VSWD01000008">
    <property type="protein sequence ID" value="KAK3094406.1"/>
    <property type="molecule type" value="Genomic_DNA"/>
</dbReference>
<keyword evidence="16" id="KW-1185">Reference proteome</keyword>
<evidence type="ECO:0000256" key="7">
    <source>
        <dbReference type="ARBA" id="ARBA00022729"/>
    </source>
</evidence>
<keyword evidence="5" id="KW-0165">Cleavage on pair of basic residues</keyword>
<keyword evidence="6 12" id="KW-0812">Transmembrane</keyword>
<evidence type="ECO:0000313" key="15">
    <source>
        <dbReference type="EMBL" id="KAK3094406.1"/>
    </source>
</evidence>
<dbReference type="Pfam" id="PF25294">
    <property type="entry name" value="RENR_N"/>
    <property type="match status" value="1"/>
</dbReference>
<comment type="subcellular location">
    <subcellularLocation>
        <location evidence="2">Cell membrane</location>
        <topology evidence="2">Single-pass type I membrane protein</topology>
    </subcellularLocation>
    <subcellularLocation>
        <location evidence="1">Endoplasmic reticulum membrane</location>
        <topology evidence="1">Single-pass type I membrane protein</topology>
    </subcellularLocation>
    <subcellularLocation>
        <location evidence="3">Vesicle</location>
    </subcellularLocation>
</comment>
<accession>A0AA88Y4Z7</accession>
<sequence length="337" mass="38304">FCQELVVTHAPSYVQFQQQKEKLQTSDVPHVISQTLGIPNTVNINWKGLAQGSLFKRPKANVLVSLVGYDGMDKNPIPLKSITKFPVSPDIPMVDTGFLMNTIQSNFFDKNPLLLDAGLDNNFFDVHTDFDIFRKLPDTMRRMADRLLDPDSVLQQHSTGMLNSSSPVHLKMMGELQLIQDVVNTVQDKPEMLKSKSPDSYTFTVTGLRDIATKHGSNSPEVTDAQKLFADFIEKITNDLRKLYKDNVVVEVLTLNPEKATLIRKVRSLKATGDTEAKSLNLSNDYDEDYPAIFNIILWFMIVLFIFLFLVSYAMWNMDPGRDSIIYRMTTTRLKKD</sequence>
<keyword evidence="8" id="KW-0256">Endoplasmic reticulum</keyword>
<feature type="domain" description="Renin receptor N-terminal" evidence="14">
    <location>
        <begin position="2"/>
        <end position="256"/>
    </location>
</feature>
<dbReference type="PANTHER" id="PTHR13351">
    <property type="entry name" value="RENIN RECEPTOR"/>
    <property type="match status" value="1"/>
</dbReference>
<evidence type="ECO:0000256" key="5">
    <source>
        <dbReference type="ARBA" id="ARBA00022685"/>
    </source>
</evidence>
<dbReference type="PANTHER" id="PTHR13351:SF1">
    <property type="entry name" value="RENIN RECEPTOR"/>
    <property type="match status" value="1"/>
</dbReference>
<dbReference type="InterPro" id="IPR012493">
    <property type="entry name" value="Renin_rcpt"/>
</dbReference>
<dbReference type="AlphaFoldDB" id="A0AA88Y4Z7"/>
<evidence type="ECO:0008006" key="17">
    <source>
        <dbReference type="Google" id="ProtNLM"/>
    </source>
</evidence>
<organism evidence="15 16">
    <name type="scientific">Pinctada imbricata</name>
    <name type="common">Atlantic pearl-oyster</name>
    <name type="synonym">Pinctada martensii</name>
    <dbReference type="NCBI Taxonomy" id="66713"/>
    <lineage>
        <taxon>Eukaryota</taxon>
        <taxon>Metazoa</taxon>
        <taxon>Spiralia</taxon>
        <taxon>Lophotrochozoa</taxon>
        <taxon>Mollusca</taxon>
        <taxon>Bivalvia</taxon>
        <taxon>Autobranchia</taxon>
        <taxon>Pteriomorphia</taxon>
        <taxon>Pterioida</taxon>
        <taxon>Pterioidea</taxon>
        <taxon>Pteriidae</taxon>
        <taxon>Pinctada</taxon>
    </lineage>
</organism>
<reference evidence="15" key="1">
    <citation type="submission" date="2019-08" db="EMBL/GenBank/DDBJ databases">
        <title>The improved chromosome-level genome for the pearl oyster Pinctada fucata martensii using PacBio sequencing and Hi-C.</title>
        <authorList>
            <person name="Zheng Z."/>
        </authorList>
    </citation>
    <scope>NUCLEOTIDE SEQUENCE</scope>
    <source>
        <strain evidence="15">ZZ-2019</strain>
        <tissue evidence="15">Adductor muscle</tissue>
    </source>
</reference>
<keyword evidence="7" id="KW-0732">Signal</keyword>
<keyword evidence="4" id="KW-1003">Cell membrane</keyword>
<evidence type="ECO:0000256" key="11">
    <source>
        <dbReference type="ARBA" id="ARBA00023170"/>
    </source>
</evidence>
<evidence type="ECO:0000259" key="13">
    <source>
        <dbReference type="Pfam" id="PF07850"/>
    </source>
</evidence>
<dbReference type="GO" id="GO:0005789">
    <property type="term" value="C:endoplasmic reticulum membrane"/>
    <property type="evidence" value="ECO:0007669"/>
    <property type="project" value="UniProtKB-SubCell"/>
</dbReference>
<evidence type="ECO:0000256" key="9">
    <source>
        <dbReference type="ARBA" id="ARBA00022989"/>
    </source>
</evidence>
<dbReference type="GO" id="GO:0031982">
    <property type="term" value="C:vesicle"/>
    <property type="evidence" value="ECO:0007669"/>
    <property type="project" value="UniProtKB-SubCell"/>
</dbReference>
<evidence type="ECO:0000256" key="10">
    <source>
        <dbReference type="ARBA" id="ARBA00023136"/>
    </source>
</evidence>
<evidence type="ECO:0000313" key="16">
    <source>
        <dbReference type="Proteomes" id="UP001186944"/>
    </source>
</evidence>
<evidence type="ECO:0000256" key="1">
    <source>
        <dbReference type="ARBA" id="ARBA00004115"/>
    </source>
</evidence>
<evidence type="ECO:0000256" key="12">
    <source>
        <dbReference type="SAM" id="Phobius"/>
    </source>
</evidence>
<comment type="caution">
    <text evidence="15">The sequence shown here is derived from an EMBL/GenBank/DDBJ whole genome shotgun (WGS) entry which is preliminary data.</text>
</comment>
<dbReference type="GO" id="GO:0009897">
    <property type="term" value="C:external side of plasma membrane"/>
    <property type="evidence" value="ECO:0007669"/>
    <property type="project" value="TreeGrafter"/>
</dbReference>
<proteinExistence type="predicted"/>
<dbReference type="GO" id="GO:0038023">
    <property type="term" value="F:signaling receptor activity"/>
    <property type="evidence" value="ECO:0007669"/>
    <property type="project" value="InterPro"/>
</dbReference>
<dbReference type="Pfam" id="PF07850">
    <property type="entry name" value="Renin_r"/>
    <property type="match status" value="1"/>
</dbReference>
<keyword evidence="11" id="KW-0675">Receptor</keyword>
<keyword evidence="10 12" id="KW-0472">Membrane</keyword>
<evidence type="ECO:0000256" key="8">
    <source>
        <dbReference type="ARBA" id="ARBA00022824"/>
    </source>
</evidence>
<gene>
    <name evidence="15" type="ORF">FSP39_001326</name>
</gene>
<feature type="domain" description="Renin receptor-like C-terminal transmembrane spanning segment" evidence="13">
    <location>
        <begin position="269"/>
        <end position="337"/>
    </location>
</feature>
<dbReference type="InterPro" id="IPR056780">
    <property type="entry name" value="Renin_r_C"/>
</dbReference>